<feature type="transmembrane region" description="Helical" evidence="8">
    <location>
        <begin position="94"/>
        <end position="117"/>
    </location>
</feature>
<gene>
    <name evidence="9" type="ORF">HZZ10_01500</name>
</gene>
<keyword evidence="6 8" id="KW-1133">Transmembrane helix</keyword>
<comment type="subcellular location">
    <subcellularLocation>
        <location evidence="1">Cell membrane</location>
        <topology evidence="1">Multi-pass membrane protein</topology>
    </subcellularLocation>
</comment>
<protein>
    <submittedName>
        <fullName evidence="9">AEC family transporter</fullName>
    </submittedName>
</protein>
<accession>A0A853ER91</accession>
<evidence type="ECO:0000256" key="6">
    <source>
        <dbReference type="ARBA" id="ARBA00022989"/>
    </source>
</evidence>
<name>A0A853ER91_9MICO</name>
<evidence type="ECO:0000313" key="9">
    <source>
        <dbReference type="EMBL" id="NYS92214.1"/>
    </source>
</evidence>
<keyword evidence="5 8" id="KW-0812">Transmembrane</keyword>
<dbReference type="PANTHER" id="PTHR36838">
    <property type="entry name" value="AUXIN EFFLUX CARRIER FAMILY PROTEIN"/>
    <property type="match status" value="1"/>
</dbReference>
<dbReference type="Pfam" id="PF03547">
    <property type="entry name" value="Mem_trans"/>
    <property type="match status" value="2"/>
</dbReference>
<keyword evidence="4" id="KW-1003">Cell membrane</keyword>
<evidence type="ECO:0000256" key="7">
    <source>
        <dbReference type="ARBA" id="ARBA00023136"/>
    </source>
</evidence>
<dbReference type="PANTHER" id="PTHR36838:SF1">
    <property type="entry name" value="SLR1864 PROTEIN"/>
    <property type="match status" value="1"/>
</dbReference>
<dbReference type="EMBL" id="JACBYE010000002">
    <property type="protein sequence ID" value="NYS92214.1"/>
    <property type="molecule type" value="Genomic_DNA"/>
</dbReference>
<proteinExistence type="inferred from homology"/>
<reference evidence="9 10" key="1">
    <citation type="submission" date="2020-07" db="EMBL/GenBank/DDBJ databases">
        <title>MOT database genomes.</title>
        <authorList>
            <person name="Joseph S."/>
            <person name="Aduse-Opoku J."/>
            <person name="Hashim A."/>
            <person name="Wade W."/>
            <person name="Curtis M."/>
        </authorList>
    </citation>
    <scope>NUCLEOTIDE SEQUENCE [LARGE SCALE GENOMIC DNA]</scope>
    <source>
        <strain evidence="9 10">DSM 100099</strain>
    </source>
</reference>
<feature type="transmembrane region" description="Helical" evidence="8">
    <location>
        <begin position="192"/>
        <end position="212"/>
    </location>
</feature>
<feature type="transmembrane region" description="Helical" evidence="8">
    <location>
        <begin position="123"/>
        <end position="143"/>
    </location>
</feature>
<keyword evidence="7 8" id="KW-0472">Membrane</keyword>
<feature type="transmembrane region" description="Helical" evidence="8">
    <location>
        <begin position="285"/>
        <end position="305"/>
    </location>
</feature>
<dbReference type="AlphaFoldDB" id="A0A853ER91"/>
<dbReference type="InterPro" id="IPR004776">
    <property type="entry name" value="Mem_transp_PIN-like"/>
</dbReference>
<feature type="transmembrane region" description="Helical" evidence="8">
    <location>
        <begin position="253"/>
        <end position="273"/>
    </location>
</feature>
<dbReference type="GO" id="GO:0005886">
    <property type="term" value="C:plasma membrane"/>
    <property type="evidence" value="ECO:0007669"/>
    <property type="project" value="UniProtKB-SubCell"/>
</dbReference>
<sequence>MLGVLTGFAIIAAIIAVGYVVGRIGLLGPDARPILARLVFFVLAPSLLFTILADAEVGQLFSPLLVVSLLAAATSFAVYGLVARLLWHRGVAETVIGALSAGYVNGNNIGIPVAVYVLGDPAYVAPVILVQLLLFAPLGLAVLDAAQQGRVSVGRLATGPLRNPIIIGSALGLLVALLDVTPPEAFMEPFRIIGGAAVPLMLLSYGISLHGQRVLEQGSDRRDAVLASAIKLLLMPAVAWTAGVLLFDLDHQELFVVVALAALPTAQNVFNYAQRYRRGETLARDAIFVTTIGSLPVLLGVAAVLR</sequence>
<dbReference type="Gene3D" id="1.20.1530.20">
    <property type="match status" value="1"/>
</dbReference>
<organism evidence="9 10">
    <name type="scientific">Sanguibacter inulinus</name>
    <dbReference type="NCBI Taxonomy" id="60922"/>
    <lineage>
        <taxon>Bacteria</taxon>
        <taxon>Bacillati</taxon>
        <taxon>Actinomycetota</taxon>
        <taxon>Actinomycetes</taxon>
        <taxon>Micrococcales</taxon>
        <taxon>Sanguibacteraceae</taxon>
        <taxon>Sanguibacter</taxon>
    </lineage>
</organism>
<feature type="transmembrane region" description="Helical" evidence="8">
    <location>
        <begin position="224"/>
        <end position="247"/>
    </location>
</feature>
<feature type="transmembrane region" description="Helical" evidence="8">
    <location>
        <begin position="34"/>
        <end position="53"/>
    </location>
</feature>
<evidence type="ECO:0000256" key="3">
    <source>
        <dbReference type="ARBA" id="ARBA00022448"/>
    </source>
</evidence>
<evidence type="ECO:0000256" key="1">
    <source>
        <dbReference type="ARBA" id="ARBA00004651"/>
    </source>
</evidence>
<keyword evidence="3" id="KW-0813">Transport</keyword>
<dbReference type="GO" id="GO:0055085">
    <property type="term" value="P:transmembrane transport"/>
    <property type="evidence" value="ECO:0007669"/>
    <property type="project" value="InterPro"/>
</dbReference>
<comment type="caution">
    <text evidence="9">The sequence shown here is derived from an EMBL/GenBank/DDBJ whole genome shotgun (WGS) entry which is preliminary data.</text>
</comment>
<feature type="transmembrane region" description="Helical" evidence="8">
    <location>
        <begin position="164"/>
        <end position="180"/>
    </location>
</feature>
<comment type="similarity">
    <text evidence="2">Belongs to the auxin efflux carrier (TC 2.A.69) family.</text>
</comment>
<dbReference type="RefSeq" id="WP_179912139.1">
    <property type="nucleotide sequence ID" value="NZ_JACBYE010000002.1"/>
</dbReference>
<evidence type="ECO:0000256" key="4">
    <source>
        <dbReference type="ARBA" id="ARBA00022475"/>
    </source>
</evidence>
<feature type="transmembrane region" description="Helical" evidence="8">
    <location>
        <begin position="6"/>
        <end position="22"/>
    </location>
</feature>
<evidence type="ECO:0000256" key="5">
    <source>
        <dbReference type="ARBA" id="ARBA00022692"/>
    </source>
</evidence>
<feature type="transmembrane region" description="Helical" evidence="8">
    <location>
        <begin position="65"/>
        <end position="87"/>
    </location>
</feature>
<evidence type="ECO:0000313" key="10">
    <source>
        <dbReference type="Proteomes" id="UP000561011"/>
    </source>
</evidence>
<keyword evidence="10" id="KW-1185">Reference proteome</keyword>
<evidence type="ECO:0000256" key="8">
    <source>
        <dbReference type="SAM" id="Phobius"/>
    </source>
</evidence>
<dbReference type="InterPro" id="IPR038770">
    <property type="entry name" value="Na+/solute_symporter_sf"/>
</dbReference>
<evidence type="ECO:0000256" key="2">
    <source>
        <dbReference type="ARBA" id="ARBA00010145"/>
    </source>
</evidence>
<dbReference type="Proteomes" id="UP000561011">
    <property type="component" value="Unassembled WGS sequence"/>
</dbReference>